<sequence>MAETNPKKRRMAPEQQTEYSATNMMDLKPQIDSMGNKIEHLDQQQQKKVPWIFNFPINLFPLEQNVTQRRP</sequence>
<evidence type="ECO:0000313" key="2">
    <source>
        <dbReference type="Proteomes" id="UP000887565"/>
    </source>
</evidence>
<dbReference type="Proteomes" id="UP000887565">
    <property type="component" value="Unplaced"/>
</dbReference>
<evidence type="ECO:0000256" key="1">
    <source>
        <dbReference type="SAM" id="MobiDB-lite"/>
    </source>
</evidence>
<protein>
    <submittedName>
        <fullName evidence="3">Uncharacterized protein</fullName>
    </submittedName>
</protein>
<feature type="region of interest" description="Disordered" evidence="1">
    <location>
        <begin position="1"/>
        <end position="23"/>
    </location>
</feature>
<reference evidence="3" key="1">
    <citation type="submission" date="2022-11" db="UniProtKB">
        <authorList>
            <consortium name="WormBaseParasite"/>
        </authorList>
    </citation>
    <scope>IDENTIFICATION</scope>
</reference>
<keyword evidence="2" id="KW-1185">Reference proteome</keyword>
<proteinExistence type="predicted"/>
<organism evidence="2 3">
    <name type="scientific">Romanomermis culicivorax</name>
    <name type="common">Nematode worm</name>
    <dbReference type="NCBI Taxonomy" id="13658"/>
    <lineage>
        <taxon>Eukaryota</taxon>
        <taxon>Metazoa</taxon>
        <taxon>Ecdysozoa</taxon>
        <taxon>Nematoda</taxon>
        <taxon>Enoplea</taxon>
        <taxon>Dorylaimia</taxon>
        <taxon>Mermithida</taxon>
        <taxon>Mermithoidea</taxon>
        <taxon>Mermithidae</taxon>
        <taxon>Romanomermis</taxon>
    </lineage>
</organism>
<evidence type="ECO:0000313" key="3">
    <source>
        <dbReference type="WBParaSite" id="nRc.2.0.1.t45130-RA"/>
    </source>
</evidence>
<accession>A0A915L5S3</accession>
<dbReference type="WBParaSite" id="nRc.2.0.1.t45130-RA">
    <property type="protein sequence ID" value="nRc.2.0.1.t45130-RA"/>
    <property type="gene ID" value="nRc.2.0.1.g45130"/>
</dbReference>
<feature type="compositionally biased region" description="Polar residues" evidence="1">
    <location>
        <begin position="14"/>
        <end position="23"/>
    </location>
</feature>
<name>A0A915L5S3_ROMCU</name>
<dbReference type="AlphaFoldDB" id="A0A915L5S3"/>